<comment type="caution">
    <text evidence="2">The sequence shown here is derived from an EMBL/GenBank/DDBJ whole genome shotgun (WGS) entry which is preliminary data.</text>
</comment>
<sequence>MVKKIQLAVIIGSPLLAMAVPAPDNAGVATASGVEPTATLVTASSVFNSAASSSATSGPLLGEDGVAKCTDLQLHSGADWLVTALCAISKCNRMWPVSNINMAGGGDVYDGISADFTTYDLTLASTTTKVKYTDAIGNIADNNGTAWFGGGFDRAIIAMGGPGVDNGKLITNDYSNVTAVETAGMWGLTYLTGQYAVVESIPSDSTTWASWMSKIDGSPVLIRTSDAPDASLNANQYYTLSTMDGTDNVVVWNPSGTGDNSYVSIPIGTLKTSSKYLYHLDWAHFFYRISP</sequence>
<dbReference type="OrthoDB" id="2572934at2759"/>
<evidence type="ECO:0000313" key="2">
    <source>
        <dbReference type="EMBL" id="OXG28889.1"/>
    </source>
</evidence>
<protein>
    <submittedName>
        <fullName evidence="2">Uncharacterized protein</fullName>
    </submittedName>
</protein>
<dbReference type="EMBL" id="AMKT01000010">
    <property type="protein sequence ID" value="OXG28889.1"/>
    <property type="molecule type" value="Genomic_DNA"/>
</dbReference>
<name>A0A854QQY1_CRYNE</name>
<proteinExistence type="predicted"/>
<dbReference type="AlphaFoldDB" id="A0A854QQY1"/>
<organism evidence="2 3">
    <name type="scientific">Cryptococcus neoformans Tu259-1</name>
    <dbReference type="NCBI Taxonomy" id="1230072"/>
    <lineage>
        <taxon>Eukaryota</taxon>
        <taxon>Fungi</taxon>
        <taxon>Dikarya</taxon>
        <taxon>Basidiomycota</taxon>
        <taxon>Agaricomycotina</taxon>
        <taxon>Tremellomycetes</taxon>
        <taxon>Tremellales</taxon>
        <taxon>Cryptococcaceae</taxon>
        <taxon>Cryptococcus</taxon>
        <taxon>Cryptococcus neoformans species complex</taxon>
    </lineage>
</organism>
<evidence type="ECO:0000256" key="1">
    <source>
        <dbReference type="SAM" id="SignalP"/>
    </source>
</evidence>
<feature type="chain" id="PRO_5032680063" evidence="1">
    <location>
        <begin position="20"/>
        <end position="291"/>
    </location>
</feature>
<accession>A0A854QQY1</accession>
<gene>
    <name evidence="2" type="ORF">C361_00541</name>
</gene>
<evidence type="ECO:0000313" key="3">
    <source>
        <dbReference type="Proteomes" id="UP000199727"/>
    </source>
</evidence>
<dbReference type="Proteomes" id="UP000199727">
    <property type="component" value="Unassembled WGS sequence"/>
</dbReference>
<reference evidence="2 3" key="1">
    <citation type="submission" date="2017-06" db="EMBL/GenBank/DDBJ databases">
        <title>Global population genomics of the pathogenic fungus Cryptococcus neoformans var. grubii.</title>
        <authorList>
            <person name="Cuomo C."/>
            <person name="Litvintseva A."/>
            <person name="Chen Y."/>
            <person name="Young S."/>
            <person name="Zeng Q."/>
            <person name="Chapman S."/>
            <person name="Gujja S."/>
            <person name="Saif S."/>
            <person name="Birren B."/>
        </authorList>
    </citation>
    <scope>NUCLEOTIDE SEQUENCE [LARGE SCALE GENOMIC DNA]</scope>
    <source>
        <strain evidence="2 3">Tu259-1</strain>
    </source>
</reference>
<keyword evidence="1" id="KW-0732">Signal</keyword>
<feature type="signal peptide" evidence="1">
    <location>
        <begin position="1"/>
        <end position="19"/>
    </location>
</feature>